<keyword evidence="5" id="KW-1185">Reference proteome</keyword>
<gene>
    <name evidence="4" type="ORF">STRCI_000058</name>
</gene>
<organism evidence="4 5">
    <name type="scientific">Streptomyces cinnabarinus</name>
    <dbReference type="NCBI Taxonomy" id="67287"/>
    <lineage>
        <taxon>Bacteria</taxon>
        <taxon>Bacillati</taxon>
        <taxon>Actinomycetota</taxon>
        <taxon>Actinomycetes</taxon>
        <taxon>Kitasatosporales</taxon>
        <taxon>Streptomycetaceae</taxon>
        <taxon>Streptomyces</taxon>
    </lineage>
</organism>
<evidence type="ECO:0000256" key="2">
    <source>
        <dbReference type="ARBA" id="ARBA00023163"/>
    </source>
</evidence>
<dbReference type="EMBL" id="CP114413">
    <property type="protein sequence ID" value="WAZ19038.1"/>
    <property type="molecule type" value="Genomic_DNA"/>
</dbReference>
<proteinExistence type="predicted"/>
<evidence type="ECO:0000313" key="4">
    <source>
        <dbReference type="EMBL" id="WAZ19038.1"/>
    </source>
</evidence>
<reference evidence="4" key="1">
    <citation type="submission" date="2022-12" db="EMBL/GenBank/DDBJ databases">
        <authorList>
            <person name="Ruckert C."/>
            <person name="Busche T."/>
            <person name="Kalinowski J."/>
            <person name="Wittmann C."/>
        </authorList>
    </citation>
    <scope>NUCLEOTIDE SEQUENCE</scope>
    <source>
        <strain evidence="4">DSM 40467</strain>
    </source>
</reference>
<dbReference type="RefSeq" id="WP_269656721.1">
    <property type="nucleotide sequence ID" value="NZ_CP114413.1"/>
</dbReference>
<name>A0ABY7K696_9ACTN</name>
<dbReference type="InterPro" id="IPR036271">
    <property type="entry name" value="Tet_transcr_reg_TetR-rel_C_sf"/>
</dbReference>
<dbReference type="InterPro" id="IPR025996">
    <property type="entry name" value="MT1864/Rv1816-like_C"/>
</dbReference>
<keyword evidence="2" id="KW-0804">Transcription</keyword>
<dbReference type="SUPFAM" id="SSF48498">
    <property type="entry name" value="Tetracyclin repressor-like, C-terminal domain"/>
    <property type="match status" value="1"/>
</dbReference>
<dbReference type="Gene3D" id="1.10.357.10">
    <property type="entry name" value="Tetracycline Repressor, domain 2"/>
    <property type="match status" value="1"/>
</dbReference>
<accession>A0ABY7K696</accession>
<feature type="domain" description="HTH-type transcriptional regulator MT1864/Rv1816-like C-terminal" evidence="3">
    <location>
        <begin position="48"/>
        <end position="143"/>
    </location>
</feature>
<evidence type="ECO:0000259" key="3">
    <source>
        <dbReference type="Pfam" id="PF13305"/>
    </source>
</evidence>
<evidence type="ECO:0000313" key="5">
    <source>
        <dbReference type="Proteomes" id="UP001164439"/>
    </source>
</evidence>
<sequence length="158" mass="17064">MGRPRPCAAHRRPDRDALLASLALKGYLEQQRRYRAALSSSTDPAEQLAAFAVAYVRFAAEERALFDITFLAGLDTGRHPDLAAAGTALHDDLMPVTSHITTTPDEAFDLLVQVAAAAHGLALFQQQGLLPAPWDAPQSVAEQAARTARALAAWHTRQ</sequence>
<keyword evidence="1" id="KW-0805">Transcription regulation</keyword>
<evidence type="ECO:0000256" key="1">
    <source>
        <dbReference type="ARBA" id="ARBA00023015"/>
    </source>
</evidence>
<protein>
    <submittedName>
        <fullName evidence="4">WHG domain-containing protein</fullName>
    </submittedName>
</protein>
<dbReference type="Proteomes" id="UP001164439">
    <property type="component" value="Chromosome"/>
</dbReference>
<dbReference type="Pfam" id="PF13305">
    <property type="entry name" value="TetR_C_33"/>
    <property type="match status" value="1"/>
</dbReference>